<proteinExistence type="predicted"/>
<gene>
    <name evidence="1" type="ORF">KGM_210576</name>
</gene>
<accession>A0A212F977</accession>
<dbReference type="EMBL" id="AGBW02009626">
    <property type="protein sequence ID" value="OWR50292.1"/>
    <property type="molecule type" value="Genomic_DNA"/>
</dbReference>
<dbReference type="eggNOG" id="ENOG502RWIP">
    <property type="taxonomic scope" value="Eukaryota"/>
</dbReference>
<comment type="caution">
    <text evidence="1">The sequence shown here is derived from an EMBL/GenBank/DDBJ whole genome shotgun (WGS) entry which is preliminary data.</text>
</comment>
<sequence>MNARGRDIIDLSLIHDLQVCNVGNTPTFETITHGHARSSIIDITLVSSLIYGQVSNWKTSQHLNTTTFLYKNNKANWRLFKESILTQFTSSDTSELDIQALDTGQLESLIDTITECIHTACRDSTPVRSPGAKCKPPRTEALEARKREVIHTHRTLHAAKAANRLGTFAEQLLTLKKQYAAELKAESTSHSKEF</sequence>
<dbReference type="OrthoDB" id="411871at2759"/>
<keyword evidence="2" id="KW-1185">Reference proteome</keyword>
<dbReference type="AlphaFoldDB" id="A0A212F977"/>
<organism evidence="1 2">
    <name type="scientific">Danaus plexippus plexippus</name>
    <dbReference type="NCBI Taxonomy" id="278856"/>
    <lineage>
        <taxon>Eukaryota</taxon>
        <taxon>Metazoa</taxon>
        <taxon>Ecdysozoa</taxon>
        <taxon>Arthropoda</taxon>
        <taxon>Hexapoda</taxon>
        <taxon>Insecta</taxon>
        <taxon>Pterygota</taxon>
        <taxon>Neoptera</taxon>
        <taxon>Endopterygota</taxon>
        <taxon>Lepidoptera</taxon>
        <taxon>Glossata</taxon>
        <taxon>Ditrysia</taxon>
        <taxon>Papilionoidea</taxon>
        <taxon>Nymphalidae</taxon>
        <taxon>Danainae</taxon>
        <taxon>Danaini</taxon>
        <taxon>Danaina</taxon>
        <taxon>Danaus</taxon>
        <taxon>Danaus</taxon>
    </lineage>
</organism>
<name>A0A212F977_DANPL</name>
<dbReference type="Gene3D" id="3.60.10.10">
    <property type="entry name" value="Endonuclease/exonuclease/phosphatase"/>
    <property type="match status" value="1"/>
</dbReference>
<protein>
    <submittedName>
        <fullName evidence="1">TRASSc9</fullName>
    </submittedName>
</protein>
<evidence type="ECO:0000313" key="2">
    <source>
        <dbReference type="Proteomes" id="UP000007151"/>
    </source>
</evidence>
<dbReference type="InterPro" id="IPR036691">
    <property type="entry name" value="Endo/exonu/phosph_ase_sf"/>
</dbReference>
<dbReference type="Proteomes" id="UP000007151">
    <property type="component" value="Unassembled WGS sequence"/>
</dbReference>
<evidence type="ECO:0000313" key="1">
    <source>
        <dbReference type="EMBL" id="OWR50292.1"/>
    </source>
</evidence>
<reference evidence="1 2" key="1">
    <citation type="journal article" date="2011" name="Cell">
        <title>The monarch butterfly genome yields insights into long-distance migration.</title>
        <authorList>
            <person name="Zhan S."/>
            <person name="Merlin C."/>
            <person name="Boore J.L."/>
            <person name="Reppert S.M."/>
        </authorList>
    </citation>
    <scope>NUCLEOTIDE SEQUENCE [LARGE SCALE GENOMIC DNA]</scope>
    <source>
        <strain evidence="1">F-2</strain>
    </source>
</reference>
<dbReference type="SUPFAM" id="SSF56219">
    <property type="entry name" value="DNase I-like"/>
    <property type="match status" value="1"/>
</dbReference>
<dbReference type="KEGG" id="dpl:KGM_210576"/>